<dbReference type="EMBL" id="CDHK01000007">
    <property type="protein sequence ID" value="CEJ59777.1"/>
    <property type="molecule type" value="Genomic_DNA"/>
</dbReference>
<dbReference type="Gene3D" id="3.30.2320.30">
    <property type="entry name" value="ATP synthase, E subunit, C-terminal"/>
    <property type="match status" value="1"/>
</dbReference>
<keyword evidence="2" id="KW-0813">Transport</keyword>
<organism evidence="4 5">
    <name type="scientific">Penicillium brasilianum</name>
    <dbReference type="NCBI Taxonomy" id="104259"/>
    <lineage>
        <taxon>Eukaryota</taxon>
        <taxon>Fungi</taxon>
        <taxon>Dikarya</taxon>
        <taxon>Ascomycota</taxon>
        <taxon>Pezizomycotina</taxon>
        <taxon>Eurotiomycetes</taxon>
        <taxon>Eurotiomycetidae</taxon>
        <taxon>Eurotiales</taxon>
        <taxon>Aspergillaceae</taxon>
        <taxon>Penicillium</taxon>
    </lineage>
</organism>
<reference evidence="5" key="1">
    <citation type="journal article" date="2015" name="Genome Announc.">
        <title>Draft genome sequence of the fungus Penicillium brasilianum MG11.</title>
        <authorList>
            <person name="Horn F."/>
            <person name="Linde J."/>
            <person name="Mattern D.J."/>
            <person name="Walther G."/>
            <person name="Guthke R."/>
            <person name="Brakhage A.A."/>
            <person name="Valiante V."/>
        </authorList>
    </citation>
    <scope>NUCLEOTIDE SEQUENCE [LARGE SCALE GENOMIC DNA]</scope>
    <source>
        <strain evidence="5">MG11</strain>
    </source>
</reference>
<keyword evidence="5" id="KW-1185">Reference proteome</keyword>
<dbReference type="SUPFAM" id="SSF160527">
    <property type="entry name" value="V-type ATPase subunit E-like"/>
    <property type="match status" value="1"/>
</dbReference>
<evidence type="ECO:0000256" key="1">
    <source>
        <dbReference type="ARBA" id="ARBA00005901"/>
    </source>
</evidence>
<keyword evidence="3" id="KW-0406">Ion transport</keyword>
<dbReference type="GO" id="GO:0046961">
    <property type="term" value="F:proton-transporting ATPase activity, rotational mechanism"/>
    <property type="evidence" value="ECO:0007669"/>
    <property type="project" value="InterPro"/>
</dbReference>
<dbReference type="GO" id="GO:0033178">
    <property type="term" value="C:proton-transporting two-sector ATPase complex, catalytic domain"/>
    <property type="evidence" value="ECO:0007669"/>
    <property type="project" value="InterPro"/>
</dbReference>
<dbReference type="InterPro" id="IPR038495">
    <property type="entry name" value="ATPase_E_C"/>
</dbReference>
<dbReference type="Proteomes" id="UP000042958">
    <property type="component" value="Unassembled WGS sequence"/>
</dbReference>
<dbReference type="STRING" id="104259.A0A0F7TXH7"/>
<name>A0A0F7TXH7_PENBI</name>
<evidence type="ECO:0000313" key="5">
    <source>
        <dbReference type="Proteomes" id="UP000042958"/>
    </source>
</evidence>
<evidence type="ECO:0000313" key="4">
    <source>
        <dbReference type="EMBL" id="CEJ59777.1"/>
    </source>
</evidence>
<dbReference type="Pfam" id="PF01991">
    <property type="entry name" value="vATP-synt_E"/>
    <property type="match status" value="1"/>
</dbReference>
<dbReference type="PANTHER" id="PTHR45715">
    <property type="entry name" value="ATPASE H+-TRANSPORTING V1 SUBUNIT E1A-RELATED"/>
    <property type="match status" value="1"/>
</dbReference>
<gene>
    <name evidence="4" type="ORF">PMG11_08386</name>
</gene>
<dbReference type="InterPro" id="IPR002842">
    <property type="entry name" value="ATPase_V1_Esu"/>
</dbReference>
<evidence type="ECO:0000256" key="2">
    <source>
        <dbReference type="ARBA" id="ARBA00022448"/>
    </source>
</evidence>
<proteinExistence type="inferred from homology"/>
<comment type="similarity">
    <text evidence="1">Belongs to the V-ATPase E subunit family.</text>
</comment>
<sequence>MIRGARTRRELFRNCERHQKKERVAGREHRDKESRRECGGLSGCGWDAKAKAAGAQRLPSLVGLVGHDSLPPPPRHSAFPNSVHQTTITSLPPLPLKHAIMSQSHALSDDQVAGELRKMTAFIRQEALEKAREIQLKADEEFAIEKSKLVRQETAAIDTLYEKKFKQAAMSQQITRSTLSNRTRLRVLGGRQELLDELFEKARKKVSTVAADDKKKYQTMLEGLILEGFYFLNEEKVEIRARKKDVDAAKKAIEGAAKEFKKNVGKEVTATVDESEPLPEGSAGGVAIVGGKGKIEINNTFEERLRLLEVDALPAVRETLFGKNVNRRFYD</sequence>
<dbReference type="AlphaFoldDB" id="A0A0F7TXH7"/>
<dbReference type="OrthoDB" id="10263003at2759"/>
<accession>A0A0F7TXH7</accession>
<evidence type="ECO:0000256" key="3">
    <source>
        <dbReference type="ARBA" id="ARBA00023065"/>
    </source>
</evidence>
<protein>
    <submittedName>
        <fullName evidence="4">Putative Vacuolar ATP synthase subunit E</fullName>
    </submittedName>
</protein>
<dbReference type="HAMAP" id="MF_00311">
    <property type="entry name" value="ATP_synth_E_arch"/>
    <property type="match status" value="1"/>
</dbReference>
<dbReference type="Gene3D" id="6.10.250.1620">
    <property type="match status" value="1"/>
</dbReference>